<dbReference type="SUPFAM" id="SSF53756">
    <property type="entry name" value="UDP-Glycosyltransferase/glycogen phosphorylase"/>
    <property type="match status" value="1"/>
</dbReference>
<comment type="caution">
    <text evidence="1">The sequence shown here is derived from an EMBL/GenBank/DDBJ whole genome shotgun (WGS) entry which is preliminary data.</text>
</comment>
<dbReference type="Proteomes" id="UP000233256">
    <property type="component" value="Unassembled WGS sequence"/>
</dbReference>
<sequence>MNIWVVQIGEAFPLNTGHRKMRTAVTVEKLLECGHNVTWWTSGFDHFDKKWFVERSCVIKISDKYRIVAIKGFGYKKNVSLSRFIDHRIIAFKWSRMAPEFPVPDLILCAMPSHDLAYQVISYGKKNQIKTILDIRDPWPEVFVEQTPKILRSIIRTFLFHEYNLLKYSVKNASVLVAVTKTFLDWATKIAGRRKINYDRVYYLGSEATADDKGEHDFFGVKEDWVTKCSGKFVVCFIGTFARYHDPEILCKCAARAQKNNMEMIFLICGSGEKFAEYQSRYADLSNLILTGWLDANQIQGILKLSSIGVCPTTFDVDLFPNKAFTYFSAGLPVVSAFSGDLKDVIERRNLGFNYKLGDLEDLWTKILQLYGNEDLRREMAMNVRELFESQFDSQRIYSNYVDFIEQIFRTDQIFEIS</sequence>
<evidence type="ECO:0000313" key="2">
    <source>
        <dbReference type="Proteomes" id="UP000233256"/>
    </source>
</evidence>
<name>A0A2N1PP99_9BACT</name>
<dbReference type="AlphaFoldDB" id="A0A2N1PP99"/>
<dbReference type="PANTHER" id="PTHR12526:SF630">
    <property type="entry name" value="GLYCOSYLTRANSFERASE"/>
    <property type="match status" value="1"/>
</dbReference>
<gene>
    <name evidence="1" type="ORF">CVV64_11330</name>
</gene>
<dbReference type="EMBL" id="PGXC01000008">
    <property type="protein sequence ID" value="PKK90102.1"/>
    <property type="molecule type" value="Genomic_DNA"/>
</dbReference>
<accession>A0A2N1PP99</accession>
<dbReference type="Gene3D" id="3.40.50.2000">
    <property type="entry name" value="Glycogen Phosphorylase B"/>
    <property type="match status" value="2"/>
</dbReference>
<dbReference type="Pfam" id="PF13692">
    <property type="entry name" value="Glyco_trans_1_4"/>
    <property type="match status" value="1"/>
</dbReference>
<evidence type="ECO:0000313" key="1">
    <source>
        <dbReference type="EMBL" id="PKK90102.1"/>
    </source>
</evidence>
<dbReference type="PANTHER" id="PTHR12526">
    <property type="entry name" value="GLYCOSYLTRANSFERASE"/>
    <property type="match status" value="1"/>
</dbReference>
<reference evidence="1 2" key="1">
    <citation type="journal article" date="2017" name="ISME J.">
        <title>Potential for microbial H2 and metal transformations associated with novel bacteria and archaea in deep terrestrial subsurface sediments.</title>
        <authorList>
            <person name="Hernsdorf A.W."/>
            <person name="Amano Y."/>
            <person name="Miyakawa K."/>
            <person name="Ise K."/>
            <person name="Suzuki Y."/>
            <person name="Anantharaman K."/>
            <person name="Probst A."/>
            <person name="Burstein D."/>
            <person name="Thomas B.C."/>
            <person name="Banfield J.F."/>
        </authorList>
    </citation>
    <scope>NUCLEOTIDE SEQUENCE [LARGE SCALE GENOMIC DNA]</scope>
    <source>
        <strain evidence="1">HGW-Wallbacteria-1</strain>
    </source>
</reference>
<protein>
    <recommendedName>
        <fullName evidence="3">Glycosyl transferase family 1 domain-containing protein</fullName>
    </recommendedName>
</protein>
<evidence type="ECO:0008006" key="3">
    <source>
        <dbReference type="Google" id="ProtNLM"/>
    </source>
</evidence>
<dbReference type="CDD" id="cd03794">
    <property type="entry name" value="GT4_WbuB-like"/>
    <property type="match status" value="1"/>
</dbReference>
<proteinExistence type="predicted"/>
<organism evidence="1 2">
    <name type="scientific">Candidatus Wallbacteria bacterium HGW-Wallbacteria-1</name>
    <dbReference type="NCBI Taxonomy" id="2013854"/>
    <lineage>
        <taxon>Bacteria</taxon>
        <taxon>Candidatus Walliibacteriota</taxon>
    </lineage>
</organism>